<evidence type="ECO:0000313" key="13">
    <source>
        <dbReference type="Proteomes" id="UP000694393"/>
    </source>
</evidence>
<dbReference type="GO" id="GO:0003874">
    <property type="term" value="F:6-pyruvoyltetrahydropterin synthase activity"/>
    <property type="evidence" value="ECO:0007669"/>
    <property type="project" value="UniProtKB-EC"/>
</dbReference>
<dbReference type="AlphaFoldDB" id="A0A8C8SAG4"/>
<keyword evidence="8" id="KW-0783">Tetrahydrobiopterin biosynthesis</keyword>
<evidence type="ECO:0000256" key="2">
    <source>
        <dbReference type="ARBA" id="ARBA00005126"/>
    </source>
</evidence>
<keyword evidence="9" id="KW-0456">Lyase</keyword>
<dbReference type="PANTHER" id="PTHR12589">
    <property type="entry name" value="PYRUVOYL TETRAHYDROBIOPTERIN SYNTHASE"/>
    <property type="match status" value="1"/>
</dbReference>
<comment type="pathway">
    <text evidence="2">Cofactor biosynthesis; tetrahydrobiopterin biosynthesis; tetrahydrobiopterin from 7,8-dihydroneopterin triphosphate: step 1/3.</text>
</comment>
<evidence type="ECO:0000313" key="12">
    <source>
        <dbReference type="Ensembl" id="ENSPCEP00000017706.1"/>
    </source>
</evidence>
<dbReference type="InterPro" id="IPR022469">
    <property type="entry name" value="PTPS_His_AS"/>
</dbReference>
<keyword evidence="11" id="KW-1133">Transmembrane helix</keyword>
<dbReference type="GO" id="GO:0046872">
    <property type="term" value="F:metal ion binding"/>
    <property type="evidence" value="ECO:0007669"/>
    <property type="project" value="UniProtKB-KW"/>
</dbReference>
<keyword evidence="13" id="KW-1185">Reference proteome</keyword>
<comment type="function">
    <text evidence="10">Involved in the biosynthesis of tetrahydrobiopterin, an essential cofactor of aromatic amino acid hydroxylases. Catalyzes the transformation of 7,8-dihydroneopterin triphosphate into 6-pyruvoyl tetrahydropterin.</text>
</comment>
<dbReference type="GO" id="GO:0006729">
    <property type="term" value="P:tetrahydrobiopterin biosynthetic process"/>
    <property type="evidence" value="ECO:0007669"/>
    <property type="project" value="UniProtKB-UniPathway"/>
</dbReference>
<evidence type="ECO:0000256" key="11">
    <source>
        <dbReference type="SAM" id="Phobius"/>
    </source>
</evidence>
<dbReference type="InterPro" id="IPR007115">
    <property type="entry name" value="6-PTP_synth/QueD"/>
</dbReference>
<accession>A0A8C8SAG4</accession>
<dbReference type="Pfam" id="PF01242">
    <property type="entry name" value="PTPS"/>
    <property type="match status" value="1"/>
</dbReference>
<keyword evidence="11" id="KW-0472">Membrane</keyword>
<sequence>MKGPSLLSHDNLTYVTAFGWLWFCLFVFGFFPSKSLSDAENKKLFGKCNHSHGHNYKGEGINPTSGMFMNIFTLQEYMKETIMEPLDHKNLDQDVAYFADVVSTAENLAVYIWDSLQKCLPEGCLYKVKVYESDKNFVVYKGK</sequence>
<dbReference type="PROSITE" id="PS00988">
    <property type="entry name" value="PTPS_2"/>
    <property type="match status" value="1"/>
</dbReference>
<comment type="cofactor">
    <cofactor evidence="1">
        <name>Zn(2+)</name>
        <dbReference type="ChEBI" id="CHEBI:29105"/>
    </cofactor>
</comment>
<dbReference type="InterPro" id="IPR038418">
    <property type="entry name" value="6-PTP_synth/QueD_sf"/>
</dbReference>
<keyword evidence="7" id="KW-0862">Zinc</keyword>
<feature type="transmembrane region" description="Helical" evidence="11">
    <location>
        <begin position="12"/>
        <end position="33"/>
    </location>
</feature>
<reference evidence="12" key="1">
    <citation type="submission" date="2025-08" db="UniProtKB">
        <authorList>
            <consortium name="Ensembl"/>
        </authorList>
    </citation>
    <scope>IDENTIFICATION</scope>
</reference>
<name>A0A8C8SAG4_9SAUR</name>
<organism evidence="12 13">
    <name type="scientific">Pelusios castaneus</name>
    <name type="common">West African mud turtle</name>
    <dbReference type="NCBI Taxonomy" id="367368"/>
    <lineage>
        <taxon>Eukaryota</taxon>
        <taxon>Metazoa</taxon>
        <taxon>Chordata</taxon>
        <taxon>Craniata</taxon>
        <taxon>Vertebrata</taxon>
        <taxon>Euteleostomi</taxon>
        <taxon>Archelosauria</taxon>
        <taxon>Testudinata</taxon>
        <taxon>Testudines</taxon>
        <taxon>Pleurodira</taxon>
        <taxon>Pelomedusidae</taxon>
        <taxon>Pelusios</taxon>
    </lineage>
</organism>
<evidence type="ECO:0000256" key="6">
    <source>
        <dbReference type="ARBA" id="ARBA00022723"/>
    </source>
</evidence>
<keyword evidence="11" id="KW-0812">Transmembrane</keyword>
<evidence type="ECO:0000256" key="5">
    <source>
        <dbReference type="ARBA" id="ARBA00015587"/>
    </source>
</evidence>
<keyword evidence="6" id="KW-0479">Metal-binding</keyword>
<proteinExistence type="inferred from homology"/>
<evidence type="ECO:0000256" key="1">
    <source>
        <dbReference type="ARBA" id="ARBA00001947"/>
    </source>
</evidence>
<dbReference type="EC" id="4.2.3.12" evidence="4"/>
<comment type="similarity">
    <text evidence="3">Belongs to the PTPS family.</text>
</comment>
<dbReference type="SUPFAM" id="SSF55620">
    <property type="entry name" value="Tetrahydrobiopterin biosynthesis enzymes-like"/>
    <property type="match status" value="1"/>
</dbReference>
<dbReference type="PANTHER" id="PTHR12589:SF7">
    <property type="entry name" value="6-PYRUVOYL TETRAHYDROBIOPTERIN SYNTHASE"/>
    <property type="match status" value="1"/>
</dbReference>
<evidence type="ECO:0000256" key="10">
    <source>
        <dbReference type="ARBA" id="ARBA00025266"/>
    </source>
</evidence>
<evidence type="ECO:0000256" key="4">
    <source>
        <dbReference type="ARBA" id="ARBA00013100"/>
    </source>
</evidence>
<protein>
    <recommendedName>
        <fullName evidence="5">6-pyruvoyl tetrahydrobiopterin synthase</fullName>
        <ecNumber evidence="4">4.2.3.12</ecNumber>
    </recommendedName>
</protein>
<evidence type="ECO:0000256" key="3">
    <source>
        <dbReference type="ARBA" id="ARBA00009164"/>
    </source>
</evidence>
<reference evidence="12" key="2">
    <citation type="submission" date="2025-09" db="UniProtKB">
        <authorList>
            <consortium name="Ensembl"/>
        </authorList>
    </citation>
    <scope>IDENTIFICATION</scope>
</reference>
<evidence type="ECO:0000256" key="7">
    <source>
        <dbReference type="ARBA" id="ARBA00022833"/>
    </source>
</evidence>
<dbReference type="FunFam" id="3.30.479.10:FF:000003">
    <property type="entry name" value="6-pyruvoyl tetrahydrobiopterin synthase"/>
    <property type="match status" value="1"/>
</dbReference>
<evidence type="ECO:0000256" key="9">
    <source>
        <dbReference type="ARBA" id="ARBA00023239"/>
    </source>
</evidence>
<dbReference type="UniPathway" id="UPA00849">
    <property type="reaction ID" value="UER00819"/>
</dbReference>
<dbReference type="GO" id="GO:0005739">
    <property type="term" value="C:mitochondrion"/>
    <property type="evidence" value="ECO:0007669"/>
    <property type="project" value="TreeGrafter"/>
</dbReference>
<dbReference type="Gene3D" id="3.30.479.10">
    <property type="entry name" value="6-pyruvoyl tetrahydropterin synthase/QueD"/>
    <property type="match status" value="1"/>
</dbReference>
<dbReference type="Proteomes" id="UP000694393">
    <property type="component" value="Unplaced"/>
</dbReference>
<dbReference type="Ensembl" id="ENSPCET00000018317.1">
    <property type="protein sequence ID" value="ENSPCEP00000017706.1"/>
    <property type="gene ID" value="ENSPCEG00000013874.1"/>
</dbReference>
<evidence type="ECO:0000256" key="8">
    <source>
        <dbReference type="ARBA" id="ARBA00023007"/>
    </source>
</evidence>